<keyword evidence="1" id="KW-1133">Transmembrane helix</keyword>
<keyword evidence="1" id="KW-0472">Membrane</keyword>
<dbReference type="InterPro" id="IPR027917">
    <property type="entry name" value="MITRAC7/Phoenixin"/>
</dbReference>
<dbReference type="GO" id="GO:0033617">
    <property type="term" value="P:mitochondrial respiratory chain complex IV assembly"/>
    <property type="evidence" value="ECO:0007669"/>
    <property type="project" value="InterPro"/>
</dbReference>
<sequence>MAMEKRFVGWRYFALVGGLVGMIGLAMYPIAIDPYLHPEKYRAIQQQAGLDKASRKKMKKAAYEAVGDKDAWKNPKYRDAIREKEATLEE</sequence>
<evidence type="ECO:0000313" key="2">
    <source>
        <dbReference type="EMBL" id="KAK2176604.1"/>
    </source>
</evidence>
<organism evidence="2 3">
    <name type="scientific">Ridgeia piscesae</name>
    <name type="common">Tubeworm</name>
    <dbReference type="NCBI Taxonomy" id="27915"/>
    <lineage>
        <taxon>Eukaryota</taxon>
        <taxon>Metazoa</taxon>
        <taxon>Spiralia</taxon>
        <taxon>Lophotrochozoa</taxon>
        <taxon>Annelida</taxon>
        <taxon>Polychaeta</taxon>
        <taxon>Sedentaria</taxon>
        <taxon>Canalipalpata</taxon>
        <taxon>Sabellida</taxon>
        <taxon>Siboglinidae</taxon>
        <taxon>Ridgeia</taxon>
    </lineage>
</organism>
<dbReference type="EMBL" id="JAODUO010000651">
    <property type="protein sequence ID" value="KAK2176604.1"/>
    <property type="molecule type" value="Genomic_DNA"/>
</dbReference>
<dbReference type="AlphaFoldDB" id="A0AAD9NRB0"/>
<protein>
    <submittedName>
        <fullName evidence="2">Uncharacterized protein</fullName>
    </submittedName>
</protein>
<proteinExistence type="predicted"/>
<dbReference type="Proteomes" id="UP001209878">
    <property type="component" value="Unassembled WGS sequence"/>
</dbReference>
<dbReference type="GO" id="GO:0016020">
    <property type="term" value="C:membrane"/>
    <property type="evidence" value="ECO:0007669"/>
    <property type="project" value="InterPro"/>
</dbReference>
<name>A0AAD9NRB0_RIDPI</name>
<comment type="caution">
    <text evidence="2">The sequence shown here is derived from an EMBL/GenBank/DDBJ whole genome shotgun (WGS) entry which is preliminary data.</text>
</comment>
<reference evidence="2" key="1">
    <citation type="journal article" date="2023" name="Mol. Biol. Evol.">
        <title>Third-Generation Sequencing Reveals the Adaptive Role of the Epigenome in Three Deep-Sea Polychaetes.</title>
        <authorList>
            <person name="Perez M."/>
            <person name="Aroh O."/>
            <person name="Sun Y."/>
            <person name="Lan Y."/>
            <person name="Juniper S.K."/>
            <person name="Young C.R."/>
            <person name="Angers B."/>
            <person name="Qian P.Y."/>
        </authorList>
    </citation>
    <scope>NUCLEOTIDE SEQUENCE</scope>
    <source>
        <strain evidence="2">R07B-5</strain>
    </source>
</reference>
<evidence type="ECO:0000313" key="3">
    <source>
        <dbReference type="Proteomes" id="UP001209878"/>
    </source>
</evidence>
<accession>A0AAD9NRB0</accession>
<gene>
    <name evidence="2" type="ORF">NP493_652g01030</name>
</gene>
<keyword evidence="3" id="KW-1185">Reference proteome</keyword>
<dbReference type="Pfam" id="PF15061">
    <property type="entry name" value="MITRAC7_Phoenixin"/>
    <property type="match status" value="1"/>
</dbReference>
<evidence type="ECO:0000256" key="1">
    <source>
        <dbReference type="SAM" id="Phobius"/>
    </source>
</evidence>
<feature type="transmembrane region" description="Helical" evidence="1">
    <location>
        <begin position="12"/>
        <end position="32"/>
    </location>
</feature>
<keyword evidence="1" id="KW-0812">Transmembrane</keyword>
<dbReference type="GO" id="GO:0005739">
    <property type="term" value="C:mitochondrion"/>
    <property type="evidence" value="ECO:0007669"/>
    <property type="project" value="GOC"/>
</dbReference>